<dbReference type="Pfam" id="PF00575">
    <property type="entry name" value="S1"/>
    <property type="match status" value="4"/>
</dbReference>
<dbReference type="STRING" id="926550.CLDAP_05010"/>
<dbReference type="InterPro" id="IPR035104">
    <property type="entry name" value="Ribosomal_protein_S1-like"/>
</dbReference>
<gene>
    <name evidence="6" type="primary">rpsA</name>
    <name evidence="6" type="ordered locus">CLDAP_05010</name>
</gene>
<feature type="region of interest" description="Disordered" evidence="4">
    <location>
        <begin position="368"/>
        <end position="414"/>
    </location>
</feature>
<keyword evidence="2 6" id="KW-0689">Ribosomal protein</keyword>
<dbReference type="KEGG" id="cap:CLDAP_05010"/>
<evidence type="ECO:0000256" key="3">
    <source>
        <dbReference type="ARBA" id="ARBA00023274"/>
    </source>
</evidence>
<evidence type="ECO:0000256" key="2">
    <source>
        <dbReference type="ARBA" id="ARBA00022980"/>
    </source>
</evidence>
<dbReference type="PRINTS" id="PR00681">
    <property type="entry name" value="RIBOSOMALS1"/>
</dbReference>
<feature type="domain" description="S1 motif" evidence="5">
    <location>
        <begin position="112"/>
        <end position="186"/>
    </location>
</feature>
<accession>I0HZV3</accession>
<feature type="domain" description="S1 motif" evidence="5">
    <location>
        <begin position="292"/>
        <end position="362"/>
    </location>
</feature>
<evidence type="ECO:0000256" key="4">
    <source>
        <dbReference type="SAM" id="MobiDB-lite"/>
    </source>
</evidence>
<evidence type="ECO:0000313" key="7">
    <source>
        <dbReference type="Proteomes" id="UP000007880"/>
    </source>
</evidence>
<dbReference type="Proteomes" id="UP000007880">
    <property type="component" value="Chromosome"/>
</dbReference>
<dbReference type="CDD" id="cd05688">
    <property type="entry name" value="S1_RPS1_repeat_ec3"/>
    <property type="match status" value="1"/>
</dbReference>
<dbReference type="AlphaFoldDB" id="I0HZV3"/>
<keyword evidence="3" id="KW-0687">Ribonucleoprotein</keyword>
<proteinExistence type="inferred from homology"/>
<dbReference type="GO" id="GO:0005840">
    <property type="term" value="C:ribosome"/>
    <property type="evidence" value="ECO:0007669"/>
    <property type="project" value="UniProtKB-KW"/>
</dbReference>
<dbReference type="HOGENOM" id="CLU_015805_4_5_0"/>
<dbReference type="PROSITE" id="PS50126">
    <property type="entry name" value="S1"/>
    <property type="match status" value="4"/>
</dbReference>
<dbReference type="SUPFAM" id="SSF50249">
    <property type="entry name" value="Nucleic acid-binding proteins"/>
    <property type="match status" value="4"/>
</dbReference>
<evidence type="ECO:0000256" key="1">
    <source>
        <dbReference type="ARBA" id="ARBA00006767"/>
    </source>
</evidence>
<evidence type="ECO:0000259" key="5">
    <source>
        <dbReference type="PROSITE" id="PS50126"/>
    </source>
</evidence>
<dbReference type="InterPro" id="IPR050437">
    <property type="entry name" value="Ribos_protein_bS1-like"/>
</dbReference>
<dbReference type="eggNOG" id="COG0539">
    <property type="taxonomic scope" value="Bacteria"/>
</dbReference>
<dbReference type="CDD" id="cd04465">
    <property type="entry name" value="S1_RPS1_repeat_ec2_hs2"/>
    <property type="match status" value="1"/>
</dbReference>
<dbReference type="GO" id="GO:0003729">
    <property type="term" value="F:mRNA binding"/>
    <property type="evidence" value="ECO:0007669"/>
    <property type="project" value="TreeGrafter"/>
</dbReference>
<keyword evidence="7" id="KW-1185">Reference proteome</keyword>
<organism evidence="6 7">
    <name type="scientific">Caldilinea aerophila (strain DSM 14535 / JCM 11387 / NBRC 104270 / STL-6-O1)</name>
    <dbReference type="NCBI Taxonomy" id="926550"/>
    <lineage>
        <taxon>Bacteria</taxon>
        <taxon>Bacillati</taxon>
        <taxon>Chloroflexota</taxon>
        <taxon>Caldilineae</taxon>
        <taxon>Caldilineales</taxon>
        <taxon>Caldilineaceae</taxon>
        <taxon>Caldilinea</taxon>
    </lineage>
</organism>
<dbReference type="GO" id="GO:0005737">
    <property type="term" value="C:cytoplasm"/>
    <property type="evidence" value="ECO:0007669"/>
    <property type="project" value="UniProtKB-ARBA"/>
</dbReference>
<dbReference type="GO" id="GO:0003735">
    <property type="term" value="F:structural constituent of ribosome"/>
    <property type="evidence" value="ECO:0007669"/>
    <property type="project" value="TreeGrafter"/>
</dbReference>
<protein>
    <submittedName>
        <fullName evidence="6">30S ribosomal protein S1</fullName>
    </submittedName>
</protein>
<reference evidence="6 7" key="1">
    <citation type="submission" date="2012-02" db="EMBL/GenBank/DDBJ databases">
        <title>Complete genome sequence of Caldilinea aerophila DSM 14535 (= NBRC 102666).</title>
        <authorList>
            <person name="Oguchi A."/>
            <person name="Hosoyama A."/>
            <person name="Sekine M."/>
            <person name="Fukai R."/>
            <person name="Kato Y."/>
            <person name="Nakamura S."/>
            <person name="Hanada S."/>
            <person name="Yamazaki S."/>
            <person name="Fujita N."/>
        </authorList>
    </citation>
    <scope>NUCLEOTIDE SEQUENCE [LARGE SCALE GENOMIC DNA]</scope>
    <source>
        <strain evidence="7">DSM 14535 / JCM 11387 / NBRC 104270 / STL-6-O1</strain>
    </source>
</reference>
<sequence length="414" mass="45783">MNGSGAHDHPMAAWLDEIDRTIQEPVAGEIRTGVIVDKRPHEILVDIGFKSEGVVSGRELERLGEVLASLNVGDEVPVYVLREDREGTLQLSISRALAEKDWERAEALMQSQEIFECPVDAYNRGGVIVRLGQVRGFVPASQLVSAPASTGEEDADNRYASLMGEKLKLKVIDIDRKRNRLILSERLAMREWRRQQKEQLLDTLQEGAVLEGVISSIADFGAFVDLGGADGLIHLSELSWNRVTHPSEVVNIGDRVNVQIISIDNERRRIGLSLRRLTPQPWEVIDNTYQVGQIVKGRITKLVNFGAFARLVDTGIEGLIHISELADRRVTHPKEVVSEGEVYDLRIIRIEGDKRRLGLSLKQAQPEPEVDWQIAPSAEQGESAIEANAGAAEAPTPTNSESMGESSMLAEVTE</sequence>
<dbReference type="FunFam" id="2.40.50.140:FF:000051">
    <property type="entry name" value="RNA-binding transcriptional accessory protein"/>
    <property type="match status" value="1"/>
</dbReference>
<dbReference type="EMBL" id="AP012337">
    <property type="protein sequence ID" value="BAL98540.1"/>
    <property type="molecule type" value="Genomic_DNA"/>
</dbReference>
<feature type="domain" description="S1 motif" evidence="5">
    <location>
        <begin position="28"/>
        <end position="94"/>
    </location>
</feature>
<evidence type="ECO:0000313" key="6">
    <source>
        <dbReference type="EMBL" id="BAL98540.1"/>
    </source>
</evidence>
<dbReference type="InterPro" id="IPR012340">
    <property type="entry name" value="NA-bd_OB-fold"/>
</dbReference>
<feature type="domain" description="S1 motif" evidence="5">
    <location>
        <begin position="207"/>
        <end position="275"/>
    </location>
</feature>
<feature type="compositionally biased region" description="Low complexity" evidence="4">
    <location>
        <begin position="382"/>
        <end position="394"/>
    </location>
</feature>
<dbReference type="PANTHER" id="PTHR10724">
    <property type="entry name" value="30S RIBOSOMAL PROTEIN S1"/>
    <property type="match status" value="1"/>
</dbReference>
<dbReference type="InterPro" id="IPR003029">
    <property type="entry name" value="S1_domain"/>
</dbReference>
<dbReference type="GO" id="GO:0006412">
    <property type="term" value="P:translation"/>
    <property type="evidence" value="ECO:0007669"/>
    <property type="project" value="TreeGrafter"/>
</dbReference>
<name>I0HZV3_CALAS</name>
<comment type="similarity">
    <text evidence="1">Belongs to the bacterial ribosomal protein bS1 family.</text>
</comment>
<dbReference type="PANTHER" id="PTHR10724:SF7">
    <property type="entry name" value="SMALL RIBOSOMAL SUBUNIT PROTEIN BS1C"/>
    <property type="match status" value="1"/>
</dbReference>
<dbReference type="PATRIC" id="fig|926550.5.peg.530"/>
<dbReference type="Gene3D" id="2.40.50.140">
    <property type="entry name" value="Nucleic acid-binding proteins"/>
    <property type="match status" value="4"/>
</dbReference>
<dbReference type="SMART" id="SM00316">
    <property type="entry name" value="S1"/>
    <property type="match status" value="4"/>
</dbReference>
<feature type="compositionally biased region" description="Polar residues" evidence="4">
    <location>
        <begin position="396"/>
        <end position="405"/>
    </location>
</feature>